<feature type="compositionally biased region" description="Polar residues" evidence="1">
    <location>
        <begin position="195"/>
        <end position="204"/>
    </location>
</feature>
<dbReference type="PANTHER" id="PTHR47266">
    <property type="entry name" value="ENDONUCLEASE-RELATED"/>
    <property type="match status" value="1"/>
</dbReference>
<feature type="region of interest" description="Disordered" evidence="1">
    <location>
        <begin position="180"/>
        <end position="204"/>
    </location>
</feature>
<dbReference type="InterPro" id="IPR001584">
    <property type="entry name" value="Integrase_cat-core"/>
</dbReference>
<dbReference type="Gene3D" id="1.10.340.70">
    <property type="match status" value="1"/>
</dbReference>
<evidence type="ECO:0000259" key="2">
    <source>
        <dbReference type="PROSITE" id="PS50994"/>
    </source>
</evidence>
<name>A0A7J0G0Q0_9ERIC</name>
<comment type="caution">
    <text evidence="3">The sequence shown here is derived from an EMBL/GenBank/DDBJ whole genome shotgun (WGS) entry which is preliminary data.</text>
</comment>
<dbReference type="InterPro" id="IPR041588">
    <property type="entry name" value="Integrase_H2C2"/>
</dbReference>
<dbReference type="EMBL" id="BJWL01000017">
    <property type="protein sequence ID" value="GFZ04506.1"/>
    <property type="molecule type" value="Genomic_DNA"/>
</dbReference>
<keyword evidence="4" id="KW-1185">Reference proteome</keyword>
<dbReference type="GO" id="GO:0003676">
    <property type="term" value="F:nucleic acid binding"/>
    <property type="evidence" value="ECO:0007669"/>
    <property type="project" value="InterPro"/>
</dbReference>
<dbReference type="Gene3D" id="3.30.420.10">
    <property type="entry name" value="Ribonuclease H-like superfamily/Ribonuclease H"/>
    <property type="match status" value="1"/>
</dbReference>
<feature type="domain" description="Integrase catalytic" evidence="2">
    <location>
        <begin position="380"/>
        <end position="547"/>
    </location>
</feature>
<organism evidence="3 4">
    <name type="scientific">Actinidia rufa</name>
    <dbReference type="NCBI Taxonomy" id="165716"/>
    <lineage>
        <taxon>Eukaryota</taxon>
        <taxon>Viridiplantae</taxon>
        <taxon>Streptophyta</taxon>
        <taxon>Embryophyta</taxon>
        <taxon>Tracheophyta</taxon>
        <taxon>Spermatophyta</taxon>
        <taxon>Magnoliopsida</taxon>
        <taxon>eudicotyledons</taxon>
        <taxon>Gunneridae</taxon>
        <taxon>Pentapetalae</taxon>
        <taxon>asterids</taxon>
        <taxon>Ericales</taxon>
        <taxon>Actinidiaceae</taxon>
        <taxon>Actinidia</taxon>
    </lineage>
</organism>
<gene>
    <name evidence="3" type="ORF">Acr_17g0000780</name>
</gene>
<proteinExistence type="predicted"/>
<protein>
    <recommendedName>
        <fullName evidence="2">Integrase catalytic domain-containing protein</fullName>
    </recommendedName>
</protein>
<evidence type="ECO:0000313" key="3">
    <source>
        <dbReference type="EMBL" id="GFZ04506.1"/>
    </source>
</evidence>
<dbReference type="SUPFAM" id="SSF53098">
    <property type="entry name" value="Ribonuclease H-like"/>
    <property type="match status" value="1"/>
</dbReference>
<dbReference type="Pfam" id="PF17921">
    <property type="entry name" value="Integrase_H2C2"/>
    <property type="match status" value="1"/>
</dbReference>
<sequence length="605" mass="67870">MEGLCKPQDAAPRSDPWTCKGLSTSSSLHCQPLICSPMRRPPHAPSEPAALHYIKTHLDHSNTSYSSHTSYPTCYLLHLKSYTLISLVSSALRLVTTLPPSLSKVALNSHHLHLRWFPVIEVSTIFPKGYVNEAFAWCSGGHIDIGSSPPWSRGATYHGGCGGATPHSLGEHAGLLAMQRRADPPPPYHGEANASLPNGSETQDPANQQSFYSLYANLPPGSLASWEDLAKKFHSKFFYVDECLTMLHVLKLSPSLNKCMSVRVELGMWVSTEGSNAKGIIGLTWSNWRQPCIDFLLEDNFTEEALEGQLLKCLASSEIPQVLDNTHEAKHQEAMLFQYLLHVRYYWPTMEADAKDYVRRCKACQVHGNMIHSPIVDLWAIGTPWPFHTWAMDLINPVNPPSWGNIWIVTAIEKYTKWVEAIPLKRAARATISNFIHENITCKFGFPKVILSDNGTPFVNSQVGQVLASYYVTHHKVHTFLPLREWTGGGYQQDPYQDPKQNLGKLQEVENYKQDRSHALPMVLWAYCTSKRSPTRMTPFSLVDLVLKAAPHVMRGTSASKFAAKWEGPYIVKEVNENGYYRISKPSSNTPISPINAKWLKAYHP</sequence>
<accession>A0A7J0G0Q0</accession>
<dbReference type="OrthoDB" id="1934939at2759"/>
<dbReference type="InterPro" id="IPR036397">
    <property type="entry name" value="RNaseH_sf"/>
</dbReference>
<reference evidence="3 4" key="1">
    <citation type="submission" date="2019-07" db="EMBL/GenBank/DDBJ databases">
        <title>De Novo Assembly of kiwifruit Actinidia rufa.</title>
        <authorList>
            <person name="Sugita-Konishi S."/>
            <person name="Sato K."/>
            <person name="Mori E."/>
            <person name="Abe Y."/>
            <person name="Kisaki G."/>
            <person name="Hamano K."/>
            <person name="Suezawa K."/>
            <person name="Otani M."/>
            <person name="Fukuda T."/>
            <person name="Manabe T."/>
            <person name="Gomi K."/>
            <person name="Tabuchi M."/>
            <person name="Akimitsu K."/>
            <person name="Kataoka I."/>
        </authorList>
    </citation>
    <scope>NUCLEOTIDE SEQUENCE [LARGE SCALE GENOMIC DNA]</scope>
    <source>
        <strain evidence="4">cv. Fuchu</strain>
    </source>
</reference>
<dbReference type="InterPro" id="IPR012337">
    <property type="entry name" value="RNaseH-like_sf"/>
</dbReference>
<evidence type="ECO:0000256" key="1">
    <source>
        <dbReference type="SAM" id="MobiDB-lite"/>
    </source>
</evidence>
<dbReference type="Proteomes" id="UP000585474">
    <property type="component" value="Unassembled WGS sequence"/>
</dbReference>
<dbReference type="PROSITE" id="PS50994">
    <property type="entry name" value="INTEGRASE"/>
    <property type="match status" value="1"/>
</dbReference>
<dbReference type="GO" id="GO:0015074">
    <property type="term" value="P:DNA integration"/>
    <property type="evidence" value="ECO:0007669"/>
    <property type="project" value="InterPro"/>
</dbReference>
<dbReference type="InterPro" id="IPR052160">
    <property type="entry name" value="Gypsy_RT_Integrase-like"/>
</dbReference>
<dbReference type="Pfam" id="PF00665">
    <property type="entry name" value="rve"/>
    <property type="match status" value="1"/>
</dbReference>
<evidence type="ECO:0000313" key="4">
    <source>
        <dbReference type="Proteomes" id="UP000585474"/>
    </source>
</evidence>
<dbReference type="AlphaFoldDB" id="A0A7J0G0Q0"/>